<protein>
    <recommendedName>
        <fullName evidence="4">Secreted protein</fullName>
    </recommendedName>
</protein>
<dbReference type="Proteomes" id="UP001434883">
    <property type="component" value="Unassembled WGS sequence"/>
</dbReference>
<gene>
    <name evidence="2" type="ORF">XENOCAPTIV_022133</name>
</gene>
<dbReference type="PROSITE" id="PS51257">
    <property type="entry name" value="PROKAR_LIPOPROTEIN"/>
    <property type="match status" value="1"/>
</dbReference>
<evidence type="ECO:0000256" key="1">
    <source>
        <dbReference type="SAM" id="SignalP"/>
    </source>
</evidence>
<evidence type="ECO:0000313" key="3">
    <source>
        <dbReference type="Proteomes" id="UP001434883"/>
    </source>
</evidence>
<accession>A0ABV0RJX3</accession>
<sequence length="113" mass="12603">MKHQAVSSHVSLLLLHAAHFVSGCFTQCHIYCNPGFTLYLLWSGPLRSPEELQEPYADRSIKAGDKCGSKSQTSNSLEVKPVKLLHFSFYASRYFHVFGSLSSFVAQFGAFNV</sequence>
<reference evidence="2 3" key="1">
    <citation type="submission" date="2021-06" db="EMBL/GenBank/DDBJ databases">
        <authorList>
            <person name="Palmer J.M."/>
        </authorList>
    </citation>
    <scope>NUCLEOTIDE SEQUENCE [LARGE SCALE GENOMIC DNA]</scope>
    <source>
        <strain evidence="2 3">XC_2019</strain>
        <tissue evidence="2">Muscle</tissue>
    </source>
</reference>
<feature type="chain" id="PRO_5046435491" description="Secreted protein" evidence="1">
    <location>
        <begin position="24"/>
        <end position="113"/>
    </location>
</feature>
<evidence type="ECO:0000313" key="2">
    <source>
        <dbReference type="EMBL" id="MEQ2207972.1"/>
    </source>
</evidence>
<proteinExistence type="predicted"/>
<dbReference type="EMBL" id="JAHRIN010046915">
    <property type="protein sequence ID" value="MEQ2207972.1"/>
    <property type="molecule type" value="Genomic_DNA"/>
</dbReference>
<keyword evidence="3" id="KW-1185">Reference proteome</keyword>
<evidence type="ECO:0008006" key="4">
    <source>
        <dbReference type="Google" id="ProtNLM"/>
    </source>
</evidence>
<name>A0ABV0RJX3_9TELE</name>
<comment type="caution">
    <text evidence="2">The sequence shown here is derived from an EMBL/GenBank/DDBJ whole genome shotgun (WGS) entry which is preliminary data.</text>
</comment>
<feature type="signal peptide" evidence="1">
    <location>
        <begin position="1"/>
        <end position="23"/>
    </location>
</feature>
<keyword evidence="1" id="KW-0732">Signal</keyword>
<organism evidence="2 3">
    <name type="scientific">Xenoophorus captivus</name>
    <dbReference type="NCBI Taxonomy" id="1517983"/>
    <lineage>
        <taxon>Eukaryota</taxon>
        <taxon>Metazoa</taxon>
        <taxon>Chordata</taxon>
        <taxon>Craniata</taxon>
        <taxon>Vertebrata</taxon>
        <taxon>Euteleostomi</taxon>
        <taxon>Actinopterygii</taxon>
        <taxon>Neopterygii</taxon>
        <taxon>Teleostei</taxon>
        <taxon>Neoteleostei</taxon>
        <taxon>Acanthomorphata</taxon>
        <taxon>Ovalentaria</taxon>
        <taxon>Atherinomorphae</taxon>
        <taxon>Cyprinodontiformes</taxon>
        <taxon>Goodeidae</taxon>
        <taxon>Xenoophorus</taxon>
    </lineage>
</organism>